<organism evidence="1 2">
    <name type="scientific">Vagococcus fluvialis</name>
    <dbReference type="NCBI Taxonomy" id="2738"/>
    <lineage>
        <taxon>Bacteria</taxon>
        <taxon>Bacillati</taxon>
        <taxon>Bacillota</taxon>
        <taxon>Bacilli</taxon>
        <taxon>Lactobacillales</taxon>
        <taxon>Enterococcaceae</taxon>
        <taxon>Vagococcus</taxon>
    </lineage>
</organism>
<sequence>MTEEEILKLVHILIGETRAYGSHDIDMEKIVPNVEKLGQVTTELVSKLQEIATSWENREESSIKAVGQKARYWVDFIEVEVLETKKSS</sequence>
<dbReference type="GeneID" id="63145696"/>
<accession>A0A369B0T4</accession>
<evidence type="ECO:0000313" key="1">
    <source>
        <dbReference type="EMBL" id="RSU05429.1"/>
    </source>
</evidence>
<dbReference type="Proteomes" id="UP000288197">
    <property type="component" value="Unassembled WGS sequence"/>
</dbReference>
<protein>
    <submittedName>
        <fullName evidence="1">Uncharacterized protein</fullName>
    </submittedName>
</protein>
<dbReference type="RefSeq" id="WP_114288941.1">
    <property type="nucleotide sequence ID" value="NZ_NGJX01000001.1"/>
</dbReference>
<gene>
    <name evidence="1" type="ORF">CBF32_00070</name>
</gene>
<dbReference type="AlphaFoldDB" id="A0A369B0T4"/>
<dbReference type="EMBL" id="NGJX01000001">
    <property type="protein sequence ID" value="RSU05429.1"/>
    <property type="molecule type" value="Genomic_DNA"/>
</dbReference>
<evidence type="ECO:0000313" key="2">
    <source>
        <dbReference type="Proteomes" id="UP000288197"/>
    </source>
</evidence>
<keyword evidence="2" id="KW-1185">Reference proteome</keyword>
<reference evidence="1 2" key="1">
    <citation type="submission" date="2017-05" db="EMBL/GenBank/DDBJ databases">
        <title>Vagococcus spp. assemblies.</title>
        <authorList>
            <person name="Gulvik C.A."/>
        </authorList>
    </citation>
    <scope>NUCLEOTIDE SEQUENCE [LARGE SCALE GENOMIC DNA]</scope>
    <source>
        <strain evidence="1 2">NCFB 2497</strain>
    </source>
</reference>
<comment type="caution">
    <text evidence="1">The sequence shown here is derived from an EMBL/GenBank/DDBJ whole genome shotgun (WGS) entry which is preliminary data.</text>
</comment>
<name>A0A369B0T4_9ENTE</name>
<proteinExistence type="predicted"/>